<dbReference type="Proteomes" id="UP000324176">
    <property type="component" value="Unassembled WGS sequence"/>
</dbReference>
<reference evidence="2 4" key="2">
    <citation type="journal article" date="2016" name="Genome Announc.">
        <title>Genome Sequence of Nitrosomonas communis Strain Nm2, a Mesophilic Ammonia-Oxidizing Bacterium Isolated from Mediterranean Soil.</title>
        <authorList>
            <person name="Kozlowski J.A."/>
            <person name="Kits K.D."/>
            <person name="Stein L.Y."/>
        </authorList>
    </citation>
    <scope>NUCLEOTIDE SEQUENCE [LARGE SCALE GENOMIC DNA]</scope>
    <source>
        <strain evidence="2 4">Nm2</strain>
    </source>
</reference>
<dbReference type="InterPro" id="IPR004014">
    <property type="entry name" value="ATPase_P-typ_cation-transptr_N"/>
</dbReference>
<gene>
    <name evidence="2" type="ORF">AAW31_13030</name>
    <name evidence="3" type="ORF">BCL69_101822</name>
</gene>
<dbReference type="AlphaFoldDB" id="A0A0F7KI38"/>
<dbReference type="Pfam" id="PF00690">
    <property type="entry name" value="Cation_ATPase_N"/>
    <property type="match status" value="1"/>
</dbReference>
<accession>A0A0F7KI38</accession>
<organism evidence="2 4">
    <name type="scientific">Nitrosomonas communis</name>
    <dbReference type="NCBI Taxonomy" id="44574"/>
    <lineage>
        <taxon>Bacteria</taxon>
        <taxon>Pseudomonadati</taxon>
        <taxon>Pseudomonadota</taxon>
        <taxon>Betaproteobacteria</taxon>
        <taxon>Nitrosomonadales</taxon>
        <taxon>Nitrosomonadaceae</taxon>
        <taxon>Nitrosomonas</taxon>
    </lineage>
</organism>
<evidence type="ECO:0000313" key="5">
    <source>
        <dbReference type="Proteomes" id="UP000324176"/>
    </source>
</evidence>
<dbReference type="EMBL" id="CP011451">
    <property type="protein sequence ID" value="AKH38509.1"/>
    <property type="molecule type" value="Genomic_DNA"/>
</dbReference>
<dbReference type="Proteomes" id="UP000034156">
    <property type="component" value="Chromosome"/>
</dbReference>
<name>A0A0F7KI38_9PROT</name>
<dbReference type="KEGG" id="nco:AAW31_13030"/>
<evidence type="ECO:0000313" key="3">
    <source>
        <dbReference type="EMBL" id="TYP89247.1"/>
    </source>
</evidence>
<dbReference type="EMBL" id="VNHT01000018">
    <property type="protein sequence ID" value="TYP89247.1"/>
    <property type="molecule type" value="Genomic_DNA"/>
</dbReference>
<sequence>MQTEAEQRFKQYGLNRLRPPRKRSAWIRLFKGDHITIARAVGMQLGIEDGQMALNGSNSAFVYLPSLDAAIVRYSDN</sequence>
<evidence type="ECO:0000313" key="4">
    <source>
        <dbReference type="Proteomes" id="UP000034156"/>
    </source>
</evidence>
<evidence type="ECO:0000313" key="2">
    <source>
        <dbReference type="EMBL" id="AKH38509.1"/>
    </source>
</evidence>
<keyword evidence="4" id="KW-1185">Reference proteome</keyword>
<reference evidence="3 5" key="3">
    <citation type="submission" date="2019-07" db="EMBL/GenBank/DDBJ databases">
        <title>Active sludge and wastewater microbial communities from Klosterneuburg, Austria.</title>
        <authorList>
            <person name="Wagner M."/>
        </authorList>
    </citation>
    <scope>NUCLEOTIDE SEQUENCE [LARGE SCALE GENOMIC DNA]</scope>
    <source>
        <strain evidence="3 5">Nm2</strain>
    </source>
</reference>
<feature type="domain" description="Cation-transporting P-type ATPase N-terminal" evidence="1">
    <location>
        <begin position="2"/>
        <end position="31"/>
    </location>
</feature>
<reference evidence="4" key="1">
    <citation type="submission" date="2015-05" db="EMBL/GenBank/DDBJ databases">
        <title>Draft genome of Nitrosomonas communis strain Nm2.</title>
        <authorList>
            <person name="Kozlowski J.A."/>
            <person name="Kits K.D."/>
            <person name="Stein L.Y."/>
        </authorList>
    </citation>
    <scope>NUCLEOTIDE SEQUENCE [LARGE SCALE GENOMIC DNA]</scope>
    <source>
        <strain evidence="4">Nm2</strain>
    </source>
</reference>
<evidence type="ECO:0000259" key="1">
    <source>
        <dbReference type="Pfam" id="PF00690"/>
    </source>
</evidence>
<proteinExistence type="predicted"/>
<protein>
    <submittedName>
        <fullName evidence="3">Cation transport ATPase-like protein</fullName>
    </submittedName>
</protein>
<dbReference type="PATRIC" id="fig|44574.3.peg.3167"/>